<keyword evidence="7" id="KW-1185">Reference proteome</keyword>
<dbReference type="GO" id="GO:0000981">
    <property type="term" value="F:DNA-binding transcription factor activity, RNA polymerase II-specific"/>
    <property type="evidence" value="ECO:0007669"/>
    <property type="project" value="InterPro"/>
</dbReference>
<evidence type="ECO:0000256" key="1">
    <source>
        <dbReference type="ARBA" id="ARBA00004123"/>
    </source>
</evidence>
<comment type="subcellular location">
    <subcellularLocation>
        <location evidence="1">Nucleus</location>
    </subcellularLocation>
</comment>
<dbReference type="GeneID" id="33937202"/>
<dbReference type="Proteomes" id="UP000078397">
    <property type="component" value="Unassembled WGS sequence"/>
</dbReference>
<evidence type="ECO:0008006" key="8">
    <source>
        <dbReference type="Google" id="ProtNLM"/>
    </source>
</evidence>
<dbReference type="RefSeq" id="XP_022284816.1">
    <property type="nucleotide sequence ID" value="XM_022430039.1"/>
</dbReference>
<dbReference type="GO" id="GO:0046872">
    <property type="term" value="F:metal ion binding"/>
    <property type="evidence" value="ECO:0007669"/>
    <property type="project" value="UniProtKB-KW"/>
</dbReference>
<keyword evidence="3" id="KW-0805">Transcription regulation</keyword>
<keyword evidence="2" id="KW-0479">Metal-binding</keyword>
<dbReference type="KEGG" id="pchm:VFPPC_18428"/>
<protein>
    <recommendedName>
        <fullName evidence="8">Transcription factor domain-containing protein</fullName>
    </recommendedName>
</protein>
<evidence type="ECO:0000256" key="2">
    <source>
        <dbReference type="ARBA" id="ARBA00022723"/>
    </source>
</evidence>
<evidence type="ECO:0000256" key="5">
    <source>
        <dbReference type="ARBA" id="ARBA00023242"/>
    </source>
</evidence>
<dbReference type="InterPro" id="IPR050815">
    <property type="entry name" value="TF_fung"/>
</dbReference>
<dbReference type="GO" id="GO:0005634">
    <property type="term" value="C:nucleus"/>
    <property type="evidence" value="ECO:0007669"/>
    <property type="project" value="UniProtKB-SubCell"/>
</dbReference>
<name>A0A219APM2_METCM</name>
<sequence>MSIGPILIAVRCMGTFGFDLAETSIIIGQQANESMTYTILEEWAPSDDRSVEFPHSSRERIYGAGCNGVPSLSFHNISCSLGLSAGEAISKHNQTIRDDSPVRASFEVKLLPTHDMRDYQLPPADVCRDLISVYFDTLDHTEASLFHHQSFLQAFDKEEVPLVTLLALFALAARFSDHSYFQNCHRWARGLKWRQEAKTLFNLQVMNVSLSTLQCCRLLSSLAAAEGDSDTVSICNGLSTCVASLLDLPRNLSKQPLRREIELRVLATVYMTDVWVSSGRNVKRSSHFDETLPWPIGEVAFRNLTEDNVEDGITTGDVLSRRSCMWSQMIPLTNIFGQINDLNHDMDCCEGDEASYLAKIGAISLDLAYWQRNLPDRLQDDTQNLAYFASINLGHVFVALHVGFHYHHVLLYYRFLHSQSRQAMPESQLEYSLRCKTHAVAITNLIWSSCRDFNVNCTWLMVSHVLVISSSVHLHTFLLNPSGEAVSEARSLLERNFQLLTKLRCYWPWLDQAMSRLKAFQEACLRAREISDVFKMNSWLRHFLHAYDKAVANDDTNAPCPSPHLFTLDNLACFPSS</sequence>
<reference evidence="6 7" key="1">
    <citation type="journal article" date="2016" name="PLoS Pathog.">
        <title>Biosynthesis of antibiotic leucinostatins in bio-control fungus Purpureocillium lilacinum and their inhibition on phytophthora revealed by genome mining.</title>
        <authorList>
            <person name="Wang G."/>
            <person name="Liu Z."/>
            <person name="Lin R."/>
            <person name="Li E."/>
            <person name="Mao Z."/>
            <person name="Ling J."/>
            <person name="Yang Y."/>
            <person name="Yin W.B."/>
            <person name="Xie B."/>
        </authorList>
    </citation>
    <scope>NUCLEOTIDE SEQUENCE [LARGE SCALE GENOMIC DNA]</scope>
    <source>
        <strain evidence="6">170</strain>
    </source>
</reference>
<gene>
    <name evidence="6" type="ORF">VFPPC_18428</name>
</gene>
<keyword evidence="5" id="KW-0539">Nucleus</keyword>
<evidence type="ECO:0000256" key="3">
    <source>
        <dbReference type="ARBA" id="ARBA00023015"/>
    </source>
</evidence>
<dbReference type="CDD" id="cd12148">
    <property type="entry name" value="fungal_TF_MHR"/>
    <property type="match status" value="1"/>
</dbReference>
<proteinExistence type="predicted"/>
<evidence type="ECO:0000313" key="7">
    <source>
        <dbReference type="Proteomes" id="UP000078397"/>
    </source>
</evidence>
<keyword evidence="4" id="KW-0804">Transcription</keyword>
<dbReference type="AlphaFoldDB" id="A0A219APM2"/>
<evidence type="ECO:0000313" key="6">
    <source>
        <dbReference type="EMBL" id="OWT42274.1"/>
    </source>
</evidence>
<accession>A0A219APM2</accession>
<comment type="caution">
    <text evidence="6">The sequence shown here is derived from an EMBL/GenBank/DDBJ whole genome shotgun (WGS) entry which is preliminary data.</text>
</comment>
<dbReference type="OrthoDB" id="1924787at2759"/>
<dbReference type="PANTHER" id="PTHR47338">
    <property type="entry name" value="ZN(II)2CYS6 TRANSCRIPTION FACTOR (EUROFUNG)-RELATED"/>
    <property type="match status" value="1"/>
</dbReference>
<evidence type="ECO:0000256" key="4">
    <source>
        <dbReference type="ARBA" id="ARBA00023163"/>
    </source>
</evidence>
<dbReference type="PANTHER" id="PTHR47338:SF16">
    <property type="entry name" value="TRANSCRIPTION FACTOR, PUTATIVE (AFU_ORTHOLOGUE AFUA_2G09360)-RELATED"/>
    <property type="match status" value="1"/>
</dbReference>
<dbReference type="EMBL" id="LSBJ02000030">
    <property type="protein sequence ID" value="OWT42274.1"/>
    <property type="molecule type" value="Genomic_DNA"/>
</dbReference>
<organism evidence="6 7">
    <name type="scientific">Pochonia chlamydosporia 170</name>
    <dbReference type="NCBI Taxonomy" id="1380566"/>
    <lineage>
        <taxon>Eukaryota</taxon>
        <taxon>Fungi</taxon>
        <taxon>Dikarya</taxon>
        <taxon>Ascomycota</taxon>
        <taxon>Pezizomycotina</taxon>
        <taxon>Sordariomycetes</taxon>
        <taxon>Hypocreomycetidae</taxon>
        <taxon>Hypocreales</taxon>
        <taxon>Clavicipitaceae</taxon>
        <taxon>Pochonia</taxon>
    </lineage>
</organism>